<organism evidence="1 2">
    <name type="scientific">Mytilus galloprovincialis</name>
    <name type="common">Mediterranean mussel</name>
    <dbReference type="NCBI Taxonomy" id="29158"/>
    <lineage>
        <taxon>Eukaryota</taxon>
        <taxon>Metazoa</taxon>
        <taxon>Spiralia</taxon>
        <taxon>Lophotrochozoa</taxon>
        <taxon>Mollusca</taxon>
        <taxon>Bivalvia</taxon>
        <taxon>Autobranchia</taxon>
        <taxon>Pteriomorphia</taxon>
        <taxon>Mytilida</taxon>
        <taxon>Mytiloidea</taxon>
        <taxon>Mytilidae</taxon>
        <taxon>Mytilinae</taxon>
        <taxon>Mytilus</taxon>
    </lineage>
</organism>
<proteinExistence type="predicted"/>
<protein>
    <submittedName>
        <fullName evidence="1">Uncharacterized protein</fullName>
    </submittedName>
</protein>
<dbReference type="EMBL" id="UYJE01006705">
    <property type="protein sequence ID" value="VDI48261.1"/>
    <property type="molecule type" value="Genomic_DNA"/>
</dbReference>
<name>A0A8B6FFB7_MYTGA</name>
<dbReference type="AlphaFoldDB" id="A0A8B6FFB7"/>
<comment type="caution">
    <text evidence="1">The sequence shown here is derived from an EMBL/GenBank/DDBJ whole genome shotgun (WGS) entry which is preliminary data.</text>
</comment>
<accession>A0A8B6FFB7</accession>
<keyword evidence="2" id="KW-1185">Reference proteome</keyword>
<dbReference type="Proteomes" id="UP000596742">
    <property type="component" value="Unassembled WGS sequence"/>
</dbReference>
<evidence type="ECO:0000313" key="2">
    <source>
        <dbReference type="Proteomes" id="UP000596742"/>
    </source>
</evidence>
<evidence type="ECO:0000313" key="1">
    <source>
        <dbReference type="EMBL" id="VDI48261.1"/>
    </source>
</evidence>
<sequence>MPWKYMYNFYICTVFYINSKYVTTNDYPAKNIYVTDIYDTKYTFGTDPGSSGHSVFSEVLRGQPNVRQNRNESSVKKPKSEIRNYGKKVKNAIIKSKEVINEVEFETVKTSEKAPTTSAIFESALKETHIVHTEKEFQRDKHEDKPDVSIINHYTVREHILEEVRKGQYIIEIAPSDLVDFGGQRSYDMTHQLFIQQGSFIIMFNGIYELMKPLPEYPQGDVTSGCK</sequence>
<reference evidence="1" key="1">
    <citation type="submission" date="2018-11" db="EMBL/GenBank/DDBJ databases">
        <authorList>
            <person name="Alioto T."/>
            <person name="Alioto T."/>
        </authorList>
    </citation>
    <scope>NUCLEOTIDE SEQUENCE</scope>
</reference>
<gene>
    <name evidence="1" type="ORF">MGAL_10B041224</name>
</gene>